<evidence type="ECO:0000313" key="1">
    <source>
        <dbReference type="EMBL" id="KAK0705437.1"/>
    </source>
</evidence>
<gene>
    <name evidence="1" type="ORF">B0H67DRAFT_594061</name>
</gene>
<reference evidence="1" key="1">
    <citation type="submission" date="2023-06" db="EMBL/GenBank/DDBJ databases">
        <title>Genome-scale phylogeny and comparative genomics of the fungal order Sordariales.</title>
        <authorList>
            <consortium name="Lawrence Berkeley National Laboratory"/>
            <person name="Hensen N."/>
            <person name="Bonometti L."/>
            <person name="Westerberg I."/>
            <person name="Brannstrom I.O."/>
            <person name="Guillou S."/>
            <person name="Cros-Aarteil S."/>
            <person name="Calhoun S."/>
            <person name="Haridas S."/>
            <person name="Kuo A."/>
            <person name="Mondo S."/>
            <person name="Pangilinan J."/>
            <person name="Riley R."/>
            <person name="Labutti K."/>
            <person name="Andreopoulos B."/>
            <person name="Lipzen A."/>
            <person name="Chen C."/>
            <person name="Yanf M."/>
            <person name="Daum C."/>
            <person name="Ng V."/>
            <person name="Clum A."/>
            <person name="Steindorff A."/>
            <person name="Ohm R."/>
            <person name="Martin F."/>
            <person name="Silar P."/>
            <person name="Natvig D."/>
            <person name="Lalanne C."/>
            <person name="Gautier V."/>
            <person name="Ament-Velasquez S.L."/>
            <person name="Kruys A."/>
            <person name="Hutchinson M.I."/>
            <person name="Powell A.J."/>
            <person name="Barry K."/>
            <person name="Miller A.N."/>
            <person name="Grigoriev I.V."/>
            <person name="Debuchy R."/>
            <person name="Gladieux P."/>
            <person name="Thoren M.H."/>
            <person name="Johannesson H."/>
        </authorList>
    </citation>
    <scope>NUCLEOTIDE SEQUENCE</scope>
    <source>
        <strain evidence="1">SMH4607-1</strain>
    </source>
</reference>
<dbReference type="AlphaFoldDB" id="A0AA39ZXF9"/>
<organism evidence="1 2">
    <name type="scientific">Lasiosphaeris hirsuta</name>
    <dbReference type="NCBI Taxonomy" id="260670"/>
    <lineage>
        <taxon>Eukaryota</taxon>
        <taxon>Fungi</taxon>
        <taxon>Dikarya</taxon>
        <taxon>Ascomycota</taxon>
        <taxon>Pezizomycotina</taxon>
        <taxon>Sordariomycetes</taxon>
        <taxon>Sordariomycetidae</taxon>
        <taxon>Sordariales</taxon>
        <taxon>Lasiosphaeriaceae</taxon>
        <taxon>Lasiosphaeris</taxon>
    </lineage>
</organism>
<name>A0AA39ZXF9_9PEZI</name>
<comment type="caution">
    <text evidence="1">The sequence shown here is derived from an EMBL/GenBank/DDBJ whole genome shotgun (WGS) entry which is preliminary data.</text>
</comment>
<sequence length="55" mass="5958">MSKMFAYYGAPRCTRCSSPRGPLAGPSRLLTAYPGGVSAPFISLCFQFHPGNFSR</sequence>
<evidence type="ECO:0000313" key="2">
    <source>
        <dbReference type="Proteomes" id="UP001172102"/>
    </source>
</evidence>
<dbReference type="EMBL" id="JAUKUA010000007">
    <property type="protein sequence ID" value="KAK0705437.1"/>
    <property type="molecule type" value="Genomic_DNA"/>
</dbReference>
<accession>A0AA39ZXF9</accession>
<protein>
    <submittedName>
        <fullName evidence="1">Uncharacterized protein</fullName>
    </submittedName>
</protein>
<keyword evidence="2" id="KW-1185">Reference proteome</keyword>
<proteinExistence type="predicted"/>
<dbReference type="Proteomes" id="UP001172102">
    <property type="component" value="Unassembled WGS sequence"/>
</dbReference>